<comment type="caution">
    <text evidence="1">The sequence shown here is derived from an EMBL/GenBank/DDBJ whole genome shotgun (WGS) entry which is preliminary data.</text>
</comment>
<keyword evidence="2" id="KW-1185">Reference proteome</keyword>
<name>A0A8J2YEP0_9BACL</name>
<dbReference type="AlphaFoldDB" id="A0A8J2YEP0"/>
<dbReference type="RefSeq" id="WP_188648728.1">
    <property type="nucleotide sequence ID" value="NZ_BMHQ01000012.1"/>
</dbReference>
<proteinExistence type="predicted"/>
<reference evidence="1" key="2">
    <citation type="submission" date="2020-09" db="EMBL/GenBank/DDBJ databases">
        <authorList>
            <person name="Sun Q."/>
            <person name="Zhou Y."/>
        </authorList>
    </citation>
    <scope>NUCLEOTIDE SEQUENCE</scope>
    <source>
        <strain evidence="1">CGMCC 1.15179</strain>
    </source>
</reference>
<gene>
    <name evidence="1" type="ORF">GCM10011571_30240</name>
</gene>
<dbReference type="Proteomes" id="UP000625210">
    <property type="component" value="Unassembled WGS sequence"/>
</dbReference>
<reference evidence="1" key="1">
    <citation type="journal article" date="2014" name="Int. J. Syst. Evol. Microbiol.">
        <title>Complete genome sequence of Corynebacterium casei LMG S-19264T (=DSM 44701T), isolated from a smear-ripened cheese.</title>
        <authorList>
            <consortium name="US DOE Joint Genome Institute (JGI-PGF)"/>
            <person name="Walter F."/>
            <person name="Albersmeier A."/>
            <person name="Kalinowski J."/>
            <person name="Ruckert C."/>
        </authorList>
    </citation>
    <scope>NUCLEOTIDE SEQUENCE</scope>
    <source>
        <strain evidence="1">CGMCC 1.15179</strain>
    </source>
</reference>
<evidence type="ECO:0000313" key="1">
    <source>
        <dbReference type="EMBL" id="GGE26076.1"/>
    </source>
</evidence>
<organism evidence="1 2">
    <name type="scientific">Marinithermofilum abyssi</name>
    <dbReference type="NCBI Taxonomy" id="1571185"/>
    <lineage>
        <taxon>Bacteria</taxon>
        <taxon>Bacillati</taxon>
        <taxon>Bacillota</taxon>
        <taxon>Bacilli</taxon>
        <taxon>Bacillales</taxon>
        <taxon>Thermoactinomycetaceae</taxon>
        <taxon>Marinithermofilum</taxon>
    </lineage>
</organism>
<dbReference type="EMBL" id="BMHQ01000012">
    <property type="protein sequence ID" value="GGE26076.1"/>
    <property type="molecule type" value="Genomic_DNA"/>
</dbReference>
<protein>
    <submittedName>
        <fullName evidence="1">Uncharacterized protein</fullName>
    </submittedName>
</protein>
<evidence type="ECO:0000313" key="2">
    <source>
        <dbReference type="Proteomes" id="UP000625210"/>
    </source>
</evidence>
<sequence length="124" mass="14083">MSCSGDCGKGNFRPQKVSGDRRQYCTPVPYTYDQCMAECTSGENPGYVYECEPVCRTYKTRPWYMQCTGPMAYTPSTPYGMSQPAPSNPWPYLYPGTISVNPYFSPYQSYVYQGYLGVDDPILY</sequence>
<accession>A0A8J2YEP0</accession>